<protein>
    <recommendedName>
        <fullName evidence="5">Outer membrane protein beta-barrel domain-containing protein</fullName>
    </recommendedName>
</protein>
<reference evidence="6 7" key="1">
    <citation type="submission" date="2018-04" db="EMBL/GenBank/DDBJ databases">
        <title>Adhaeribacter sp. HMF7616 genome sequencing and assembly.</title>
        <authorList>
            <person name="Kang H."/>
            <person name="Kang J."/>
            <person name="Cha I."/>
            <person name="Kim H."/>
            <person name="Joh K."/>
        </authorList>
    </citation>
    <scope>NUCLEOTIDE SEQUENCE [LARGE SCALE GENOMIC DNA]</scope>
    <source>
        <strain evidence="6 7">HMF7616</strain>
    </source>
</reference>
<comment type="caution">
    <text evidence="6">The sequence shown here is derived from an EMBL/GenBank/DDBJ whole genome shotgun (WGS) entry which is preliminary data.</text>
</comment>
<evidence type="ECO:0000256" key="3">
    <source>
        <dbReference type="ARBA" id="ARBA00023237"/>
    </source>
</evidence>
<evidence type="ECO:0000256" key="2">
    <source>
        <dbReference type="ARBA" id="ARBA00023136"/>
    </source>
</evidence>
<gene>
    <name evidence="6" type="ORF">AHMF7616_02819</name>
</gene>
<dbReference type="InterPro" id="IPR041700">
    <property type="entry name" value="OMP_b-brl_3"/>
</dbReference>
<dbReference type="SUPFAM" id="SSF49464">
    <property type="entry name" value="Carboxypeptidase regulatory domain-like"/>
    <property type="match status" value="1"/>
</dbReference>
<feature type="signal peptide" evidence="4">
    <location>
        <begin position="1"/>
        <end position="22"/>
    </location>
</feature>
<feature type="chain" id="PRO_5016943118" description="Outer membrane protein beta-barrel domain-containing protein" evidence="4">
    <location>
        <begin position="23"/>
        <end position="812"/>
    </location>
</feature>
<dbReference type="InterPro" id="IPR008969">
    <property type="entry name" value="CarboxyPept-like_regulatory"/>
</dbReference>
<dbReference type="Pfam" id="PF13620">
    <property type="entry name" value="CarboxypepD_reg"/>
    <property type="match status" value="1"/>
</dbReference>
<dbReference type="PANTHER" id="PTHR40980">
    <property type="entry name" value="PLUG DOMAIN-CONTAINING PROTEIN"/>
    <property type="match status" value="1"/>
</dbReference>
<sequence>MKKLYCLFNIAFLLCLSGVTFAQTSGQLTGLVKDGKGALVPYASVAVIQTSTKAVVSGVTTTDQGTFTLKTPATGTYLLRVTAIGFTTLDTAPFEVTNTNFSKDFGTITVQEDAKLLKEVTVQSMRPKVVAHADKMVVSVDGTALAASSTAYEVLAKSPGVFIDQDGNIQLNGKGGIQIMIDGKLTYLSGKELQTMLQGMSAENLKDIEIITNPSAKYDAEGNAGILNINLKKNSLTGVNGSVYVGNFYNGMSGYSTGGTLNYKKGKWSTSANFDAARRVFYRNAVFNREFNTDSSSSKQYSNGRQEDIRQVPSLRLSTDYDINDKHSVGVTTNLYYQDFNSEFVTRTFASNGNPATDSLITATNLINGEFSNYTFNGHYLGKLDTAGTTLSANVDYVMINNSSNSRFNNLYQQLSNGNSRLVLPGSDNPSNFKIFSAKTDFTKSFSKDTKMELGAKASRVVSDNDLRFFYNIDNRNVPDVLKSNHFIYKEKIFAAYVNFNTKISEKWSLQSGLRAEQTLGEGNLLTTNTTFERRYLNLFPSIFLMHNVSKDYQISYNYSRRINRPRYESLNPFVFYIDPYTYAQGNPSLRPAYTNSFEVTQTIKSKYIFKIGYAITTDFIAEVPEQFPELNRTVFMNANVKRYENANSNLVLPIKVSKNWEMNNTFNVAYQDYTIEQKERSLRNKQLSYYGQSTQNIQLPKKVKLEVNAFYQGPGAYALYHISALWGIDVGLKRSFLNDKLEFSVNVNDIFKGQQIIGRANYNGNINEFDQYFGSRNLRLNLRYRFNKGAKFEEKNRNTNLEELNRAGGGN</sequence>
<evidence type="ECO:0000259" key="5">
    <source>
        <dbReference type="Pfam" id="PF14905"/>
    </source>
</evidence>
<proteinExistence type="predicted"/>
<name>A0A369QLU0_9BACT</name>
<dbReference type="InterPro" id="IPR036942">
    <property type="entry name" value="Beta-barrel_TonB_sf"/>
</dbReference>
<evidence type="ECO:0000256" key="4">
    <source>
        <dbReference type="SAM" id="SignalP"/>
    </source>
</evidence>
<dbReference type="Gene3D" id="2.40.170.20">
    <property type="entry name" value="TonB-dependent receptor, beta-barrel domain"/>
    <property type="match status" value="1"/>
</dbReference>
<evidence type="ECO:0000313" key="6">
    <source>
        <dbReference type="EMBL" id="RDC64207.1"/>
    </source>
</evidence>
<keyword evidence="4" id="KW-0732">Signal</keyword>
<evidence type="ECO:0000313" key="7">
    <source>
        <dbReference type="Proteomes" id="UP000253919"/>
    </source>
</evidence>
<dbReference type="PANTHER" id="PTHR40980:SF4">
    <property type="entry name" value="TONB-DEPENDENT RECEPTOR-LIKE BETA-BARREL DOMAIN-CONTAINING PROTEIN"/>
    <property type="match status" value="1"/>
</dbReference>
<dbReference type="Pfam" id="PF14905">
    <property type="entry name" value="OMP_b-brl_3"/>
    <property type="match status" value="1"/>
</dbReference>
<evidence type="ECO:0000256" key="1">
    <source>
        <dbReference type="ARBA" id="ARBA00004442"/>
    </source>
</evidence>
<dbReference type="EMBL" id="QASA01000001">
    <property type="protein sequence ID" value="RDC64207.1"/>
    <property type="molecule type" value="Genomic_DNA"/>
</dbReference>
<dbReference type="GO" id="GO:0009279">
    <property type="term" value="C:cell outer membrane"/>
    <property type="evidence" value="ECO:0007669"/>
    <property type="project" value="UniProtKB-SubCell"/>
</dbReference>
<dbReference type="RefSeq" id="WP_115373396.1">
    <property type="nucleotide sequence ID" value="NZ_QASA01000001.1"/>
</dbReference>
<dbReference type="AlphaFoldDB" id="A0A369QLU0"/>
<keyword evidence="7" id="KW-1185">Reference proteome</keyword>
<dbReference type="OrthoDB" id="905812at2"/>
<dbReference type="Proteomes" id="UP000253919">
    <property type="component" value="Unassembled WGS sequence"/>
</dbReference>
<comment type="subcellular location">
    <subcellularLocation>
        <location evidence="1">Cell outer membrane</location>
    </subcellularLocation>
</comment>
<keyword evidence="2" id="KW-0472">Membrane</keyword>
<keyword evidence="3" id="KW-0998">Cell outer membrane</keyword>
<dbReference type="InterPro" id="IPR037066">
    <property type="entry name" value="Plug_dom_sf"/>
</dbReference>
<dbReference type="Gene3D" id="2.60.40.1120">
    <property type="entry name" value="Carboxypeptidase-like, regulatory domain"/>
    <property type="match status" value="1"/>
</dbReference>
<organism evidence="6 7">
    <name type="scientific">Adhaeribacter pallidiroseus</name>
    <dbReference type="NCBI Taxonomy" id="2072847"/>
    <lineage>
        <taxon>Bacteria</taxon>
        <taxon>Pseudomonadati</taxon>
        <taxon>Bacteroidota</taxon>
        <taxon>Cytophagia</taxon>
        <taxon>Cytophagales</taxon>
        <taxon>Hymenobacteraceae</taxon>
        <taxon>Adhaeribacter</taxon>
    </lineage>
</organism>
<dbReference type="Gene3D" id="2.170.130.10">
    <property type="entry name" value="TonB-dependent receptor, plug domain"/>
    <property type="match status" value="1"/>
</dbReference>
<dbReference type="SUPFAM" id="SSF56935">
    <property type="entry name" value="Porins"/>
    <property type="match status" value="1"/>
</dbReference>
<feature type="domain" description="Outer membrane protein beta-barrel" evidence="5">
    <location>
        <begin position="383"/>
        <end position="785"/>
    </location>
</feature>
<accession>A0A369QLU0</accession>